<dbReference type="GeneID" id="19304153"/>
<keyword evidence="4" id="KW-0496">Mitochondrion</keyword>
<evidence type="ECO:0000256" key="5">
    <source>
        <dbReference type="ARBA" id="ARBA00023136"/>
    </source>
</evidence>
<dbReference type="PANTHER" id="PTHR28234:SF1">
    <property type="entry name" value="NUCLEAR CONTROL OF ATPASE PROTEIN 2"/>
    <property type="match status" value="1"/>
</dbReference>
<comment type="subcellular location">
    <subcellularLocation>
        <location evidence="1">Mitochondrion membrane</location>
        <topology evidence="1">Multi-pass membrane protein</topology>
    </subcellularLocation>
</comment>
<evidence type="ECO:0000256" key="2">
    <source>
        <dbReference type="ARBA" id="ARBA00022692"/>
    </source>
</evidence>
<keyword evidence="5 6" id="KW-0472">Membrane</keyword>
<reference evidence="7 8" key="1">
    <citation type="journal article" date="2012" name="Science">
        <title>The Paleozoic origin of enzymatic lignin decomposition reconstructed from 31 fungal genomes.</title>
        <authorList>
            <person name="Floudas D."/>
            <person name="Binder M."/>
            <person name="Riley R."/>
            <person name="Barry K."/>
            <person name="Blanchette R.A."/>
            <person name="Henrissat B."/>
            <person name="Martinez A.T."/>
            <person name="Otillar R."/>
            <person name="Spatafora J.W."/>
            <person name="Yadav J.S."/>
            <person name="Aerts A."/>
            <person name="Benoit I."/>
            <person name="Boyd A."/>
            <person name="Carlson A."/>
            <person name="Copeland A."/>
            <person name="Coutinho P.M."/>
            <person name="de Vries R.P."/>
            <person name="Ferreira P."/>
            <person name="Findley K."/>
            <person name="Foster B."/>
            <person name="Gaskell J."/>
            <person name="Glotzer D."/>
            <person name="Gorecki P."/>
            <person name="Heitman J."/>
            <person name="Hesse C."/>
            <person name="Hori C."/>
            <person name="Igarashi K."/>
            <person name="Jurgens J.A."/>
            <person name="Kallen N."/>
            <person name="Kersten P."/>
            <person name="Kohler A."/>
            <person name="Kuees U."/>
            <person name="Kumar T.K.A."/>
            <person name="Kuo A."/>
            <person name="LaButti K."/>
            <person name="Larrondo L.F."/>
            <person name="Lindquist E."/>
            <person name="Ling A."/>
            <person name="Lombard V."/>
            <person name="Lucas S."/>
            <person name="Lundell T."/>
            <person name="Martin R."/>
            <person name="McLaughlin D.J."/>
            <person name="Morgenstern I."/>
            <person name="Morin E."/>
            <person name="Murat C."/>
            <person name="Nagy L.G."/>
            <person name="Nolan M."/>
            <person name="Ohm R.A."/>
            <person name="Patyshakuliyeva A."/>
            <person name="Rokas A."/>
            <person name="Ruiz-Duenas F.J."/>
            <person name="Sabat G."/>
            <person name="Salamov A."/>
            <person name="Samejima M."/>
            <person name="Schmutz J."/>
            <person name="Slot J.C."/>
            <person name="St John F."/>
            <person name="Stenlid J."/>
            <person name="Sun H."/>
            <person name="Sun S."/>
            <person name="Syed K."/>
            <person name="Tsang A."/>
            <person name="Wiebenga A."/>
            <person name="Young D."/>
            <person name="Pisabarro A."/>
            <person name="Eastwood D.C."/>
            <person name="Martin F."/>
            <person name="Cullen D."/>
            <person name="Grigoriev I.V."/>
            <person name="Hibbett D.S."/>
        </authorList>
    </citation>
    <scope>NUCLEOTIDE SEQUENCE [LARGE SCALE GENOMIC DNA]</scope>
    <source>
        <strain evidence="7 8">ATCC 11539</strain>
    </source>
</reference>
<dbReference type="InterPro" id="IPR013946">
    <property type="entry name" value="NCA2-like"/>
</dbReference>
<keyword evidence="8" id="KW-1185">Reference proteome</keyword>
<dbReference type="Proteomes" id="UP000030669">
    <property type="component" value="Unassembled WGS sequence"/>
</dbReference>
<evidence type="ECO:0000313" key="8">
    <source>
        <dbReference type="Proteomes" id="UP000030669"/>
    </source>
</evidence>
<evidence type="ECO:0000256" key="4">
    <source>
        <dbReference type="ARBA" id="ARBA00023128"/>
    </source>
</evidence>
<dbReference type="HOGENOM" id="CLU_008227_3_0_1"/>
<organism evidence="7 8">
    <name type="scientific">Gloeophyllum trabeum (strain ATCC 11539 / FP-39264 / Madison 617)</name>
    <name type="common">Brown rot fungus</name>
    <dbReference type="NCBI Taxonomy" id="670483"/>
    <lineage>
        <taxon>Eukaryota</taxon>
        <taxon>Fungi</taxon>
        <taxon>Dikarya</taxon>
        <taxon>Basidiomycota</taxon>
        <taxon>Agaricomycotina</taxon>
        <taxon>Agaricomycetes</taxon>
        <taxon>Gloeophyllales</taxon>
        <taxon>Gloeophyllaceae</taxon>
        <taxon>Gloeophyllum</taxon>
    </lineage>
</organism>
<dbReference type="EMBL" id="KB469303">
    <property type="protein sequence ID" value="EPQ54469.1"/>
    <property type="molecule type" value="Genomic_DNA"/>
</dbReference>
<dbReference type="STRING" id="670483.S7RNW7"/>
<dbReference type="PANTHER" id="PTHR28234">
    <property type="entry name" value="NUCLEAR CONTROL OF ATPASE PROTEIN 2"/>
    <property type="match status" value="1"/>
</dbReference>
<dbReference type="Pfam" id="PF08637">
    <property type="entry name" value="NCA2"/>
    <property type="match status" value="1"/>
</dbReference>
<protein>
    <submittedName>
        <fullName evidence="7">NCA2-domain-containing protein</fullName>
    </submittedName>
</protein>
<evidence type="ECO:0000313" key="7">
    <source>
        <dbReference type="EMBL" id="EPQ54469.1"/>
    </source>
</evidence>
<dbReference type="KEGG" id="gtr:GLOTRDRAFT_139055"/>
<dbReference type="AlphaFoldDB" id="S7RNW7"/>
<gene>
    <name evidence="7" type="ORF">GLOTRDRAFT_139055</name>
</gene>
<name>S7RNW7_GLOTA</name>
<accession>S7RNW7</accession>
<dbReference type="RefSeq" id="XP_007866775.1">
    <property type="nucleotide sequence ID" value="XM_007868584.1"/>
</dbReference>
<keyword evidence="3 6" id="KW-1133">Transmembrane helix</keyword>
<dbReference type="GO" id="GO:0005741">
    <property type="term" value="C:mitochondrial outer membrane"/>
    <property type="evidence" value="ECO:0007669"/>
    <property type="project" value="TreeGrafter"/>
</dbReference>
<evidence type="ECO:0000256" key="6">
    <source>
        <dbReference type="SAM" id="Phobius"/>
    </source>
</evidence>
<dbReference type="OMA" id="YENEIEW"/>
<evidence type="ECO:0000256" key="3">
    <source>
        <dbReference type="ARBA" id="ARBA00022989"/>
    </source>
</evidence>
<dbReference type="eggNOG" id="ENOG502QTT6">
    <property type="taxonomic scope" value="Eukaryota"/>
</dbReference>
<evidence type="ECO:0000256" key="1">
    <source>
        <dbReference type="ARBA" id="ARBA00004225"/>
    </source>
</evidence>
<feature type="transmembrane region" description="Helical" evidence="6">
    <location>
        <begin position="487"/>
        <end position="510"/>
    </location>
</feature>
<proteinExistence type="predicted"/>
<sequence>MSTFVAQQTDGLILSTFPGNAFAVQSTVTARTEHLNALLLALKPPLSPDTLRDTVEGLQRLESETDGAEDAAIRIAVLGRLTVGVYAQALSAYLEQASEAEAEAEWWSDIERSRLDAARYLLQTLPVRLASLARTVVHTIRSESHSLSTRQVTPSSVLHTLRSLAHSASPLRPNLLTTSLFPHLHTDPHLLTSLSLPLPTSVSTASLRTTLTTWLHTILHTLTLPISLTHQECTLKRQQLDKIRNEKAERLGALSGMRPQLEKALKDGDEAELTSFVTAMQSLVVPTASPSAQALAASLSTLTAYTPAPVPAALRRPPRLTLLWPRLVLGPPLALFAVRRLYASRASLTELAGQAADTLRGFWQGWVLEPVRDIVRTVRAGGEGGVIVRKEGVEADLQSLERMVVALARDKLGYGAQQLDALAGKVRVGDLTPVMEIYEEDIKSPIRSAVAGTLVRSLFVQVQKAKVDIDQALSGIDKLLKSQELTFAFVGVAPALAVVYGAAGALLRVWTGGRGRGRFGGAQRRAGVLGDVRRVERLLIFQPKGASARPDGEGQEIPPLTTGLLLLSLTRLRRYAETHLPRGSRLREGFLEDVRDLEDPLLGRREKLRVVERMWRCWGGLLGWGEVSA</sequence>
<keyword evidence="2 6" id="KW-0812">Transmembrane</keyword>
<dbReference type="OrthoDB" id="413313at2759"/>